<sequence length="651" mass="63643">MAPPPPLGGASPPGSAARATMETTTVVAGTVVETSIVTVMPCLSTTIGVVPQSQGDTRSTVQGPQQDTSSTTAATTATAGEGSGPGFEFPTWSSGMPTATTLFREDDDDPQQQQKGGAGSSGTADTDTDAEPLVPTGVFSTATATSDPLAIGVSGTDGTAGAGGSTSDLLAVGSSVASASSSSDLLAVGSSGTLLPPGETSSPTTTLLVTSDDALAIPPAGITSGVGGSTSDLLAVGSSVASASSSSDLLAIGTSVASAGTASSTSNAPHDQPAITTPDDSPPTSGGECDAFDLRTSCRTSASASTSALPLGHGPGPFGISSSSSSSSSANVSVKTWGGEPGTNTSSRLIASSTPPLATTPVPASAVVVVTPCVQNQTAAGDAGVQACRLALSGDCDTSASEYPTCVNGRCACQAVECADDDECVGFGQCFSDEVASCKFSSGSSAGAGAGAGTGSSSSSSSSTGSRAVSLPVSSSASSGNITVTIAGRGMANMASAVIVTTTTTASSGNGTDNKSPSKSSIPRGVCQCQPKVTGCLVGLNGTRYCAEQVPCRDPSVNGALPSHAQCVPQDELVFFLGRCRCQSVDCPWTSPALPDSARRNRESCDKLILCTDRAAAAAAATPMCVEKPWVPGPTRHGPATTGYCVCVAGQ</sequence>
<dbReference type="KEGG" id="ptkz:JDV02_000728"/>
<feature type="compositionally biased region" description="Polar residues" evidence="1">
    <location>
        <begin position="49"/>
        <end position="67"/>
    </location>
</feature>
<feature type="region of interest" description="Disordered" evidence="1">
    <location>
        <begin position="1"/>
        <end position="21"/>
    </location>
</feature>
<organism evidence="2 3">
    <name type="scientific">Purpureocillium takamizusanense</name>
    <dbReference type="NCBI Taxonomy" id="2060973"/>
    <lineage>
        <taxon>Eukaryota</taxon>
        <taxon>Fungi</taxon>
        <taxon>Dikarya</taxon>
        <taxon>Ascomycota</taxon>
        <taxon>Pezizomycotina</taxon>
        <taxon>Sordariomycetes</taxon>
        <taxon>Hypocreomycetidae</taxon>
        <taxon>Hypocreales</taxon>
        <taxon>Ophiocordycipitaceae</taxon>
        <taxon>Purpureocillium</taxon>
    </lineage>
</organism>
<accession>A0A9Q8Q6R4</accession>
<name>A0A9Q8Q6R4_9HYPO</name>
<dbReference type="RefSeq" id="XP_047837531.1">
    <property type="nucleotide sequence ID" value="XM_047981571.1"/>
</dbReference>
<feature type="region of interest" description="Disordered" evidence="1">
    <location>
        <begin position="505"/>
        <end position="524"/>
    </location>
</feature>
<feature type="region of interest" description="Disordered" evidence="1">
    <location>
        <begin position="451"/>
        <end position="478"/>
    </location>
</feature>
<gene>
    <name evidence="2" type="ORF">JDV02_000728</name>
</gene>
<dbReference type="OrthoDB" id="10616757at2759"/>
<dbReference type="Proteomes" id="UP000829364">
    <property type="component" value="Chromosome 1"/>
</dbReference>
<reference evidence="2" key="1">
    <citation type="submission" date="2021-11" db="EMBL/GenBank/DDBJ databases">
        <title>Purpureocillium_takamizusanense_genome.</title>
        <authorList>
            <person name="Nguyen N.-H."/>
        </authorList>
    </citation>
    <scope>NUCLEOTIDE SEQUENCE</scope>
    <source>
        <strain evidence="2">PT3</strain>
    </source>
</reference>
<feature type="compositionally biased region" description="Low complexity" evidence="1">
    <location>
        <begin position="68"/>
        <end position="79"/>
    </location>
</feature>
<keyword evidence="3" id="KW-1185">Reference proteome</keyword>
<evidence type="ECO:0000313" key="2">
    <source>
        <dbReference type="EMBL" id="UNI14050.1"/>
    </source>
</evidence>
<feature type="compositionally biased region" description="Low complexity" evidence="1">
    <location>
        <begin position="8"/>
        <end position="21"/>
    </location>
</feature>
<proteinExistence type="predicted"/>
<feature type="compositionally biased region" description="Polar residues" evidence="1">
    <location>
        <begin position="274"/>
        <end position="284"/>
    </location>
</feature>
<evidence type="ECO:0000256" key="1">
    <source>
        <dbReference type="SAM" id="MobiDB-lite"/>
    </source>
</evidence>
<dbReference type="EMBL" id="CP086354">
    <property type="protein sequence ID" value="UNI14050.1"/>
    <property type="molecule type" value="Genomic_DNA"/>
</dbReference>
<feature type="region of interest" description="Disordered" evidence="1">
    <location>
        <begin position="260"/>
        <end position="292"/>
    </location>
</feature>
<feature type="region of interest" description="Disordered" evidence="1">
    <location>
        <begin position="319"/>
        <end position="358"/>
    </location>
</feature>
<feature type="compositionally biased region" description="Polar residues" evidence="1">
    <location>
        <begin position="91"/>
        <end position="101"/>
    </location>
</feature>
<feature type="region of interest" description="Disordered" evidence="1">
    <location>
        <begin position="49"/>
        <end position="134"/>
    </location>
</feature>
<dbReference type="AlphaFoldDB" id="A0A9Q8Q6R4"/>
<evidence type="ECO:0000313" key="3">
    <source>
        <dbReference type="Proteomes" id="UP000829364"/>
    </source>
</evidence>
<feature type="compositionally biased region" description="Polar residues" evidence="1">
    <location>
        <begin position="509"/>
        <end position="521"/>
    </location>
</feature>
<dbReference type="GeneID" id="72062693"/>
<protein>
    <submittedName>
        <fullName evidence="2">Uncharacterized protein</fullName>
    </submittedName>
</protein>
<feature type="compositionally biased region" description="Low complexity" evidence="1">
    <location>
        <begin position="455"/>
        <end position="478"/>
    </location>
</feature>